<evidence type="ECO:0000256" key="1">
    <source>
        <dbReference type="SAM" id="Phobius"/>
    </source>
</evidence>
<evidence type="ECO:0000313" key="3">
    <source>
        <dbReference type="Proteomes" id="UP000306980"/>
    </source>
</evidence>
<feature type="transmembrane region" description="Helical" evidence="1">
    <location>
        <begin position="95"/>
        <end position="117"/>
    </location>
</feature>
<sequence length="156" mass="18560">MADKLILFAALILPWLTLFFTNSKTIKRYMPVTIFTSFLMTVIFQIAYTYKWWIIYKWIVPWGYMIDISFVYGIFAVGTFWIFRLTSHKFPLYTIVNLIMDAAMAFIALPFLGVLGIARYENIAPWQYFLVMFGVSFIIYGYHKWQQKIYETDESV</sequence>
<dbReference type="EMBL" id="VCIA01000001">
    <property type="protein sequence ID" value="TMN22161.1"/>
    <property type="molecule type" value="Genomic_DNA"/>
</dbReference>
<feature type="transmembrane region" description="Helical" evidence="1">
    <location>
        <begin position="6"/>
        <end position="22"/>
    </location>
</feature>
<name>A0A5S3QLQ8_9BACI</name>
<dbReference type="Proteomes" id="UP000306980">
    <property type="component" value="Unassembled WGS sequence"/>
</dbReference>
<protein>
    <recommendedName>
        <fullName evidence="4">Lycopene cyclase domain-containing protein</fullName>
    </recommendedName>
</protein>
<evidence type="ECO:0008006" key="4">
    <source>
        <dbReference type="Google" id="ProtNLM"/>
    </source>
</evidence>
<dbReference type="RefSeq" id="WP_138603070.1">
    <property type="nucleotide sequence ID" value="NZ_VCIA01000001.1"/>
</dbReference>
<dbReference type="AlphaFoldDB" id="A0A5S3QLQ8"/>
<dbReference type="OrthoDB" id="1683771at2"/>
<evidence type="ECO:0000313" key="2">
    <source>
        <dbReference type="EMBL" id="TMN22161.1"/>
    </source>
</evidence>
<comment type="caution">
    <text evidence="2">The sequence shown here is derived from an EMBL/GenBank/DDBJ whole genome shotgun (WGS) entry which is preliminary data.</text>
</comment>
<organism evidence="2 3">
    <name type="scientific">Lentibacillus cibarius</name>
    <dbReference type="NCBI Taxonomy" id="2583219"/>
    <lineage>
        <taxon>Bacteria</taxon>
        <taxon>Bacillati</taxon>
        <taxon>Bacillota</taxon>
        <taxon>Bacilli</taxon>
        <taxon>Bacillales</taxon>
        <taxon>Bacillaceae</taxon>
        <taxon>Lentibacillus</taxon>
    </lineage>
</organism>
<keyword evidence="1" id="KW-1133">Transmembrane helix</keyword>
<keyword evidence="1" id="KW-0472">Membrane</keyword>
<feature type="transmembrane region" description="Helical" evidence="1">
    <location>
        <begin position="123"/>
        <end position="142"/>
    </location>
</feature>
<feature type="transmembrane region" description="Helical" evidence="1">
    <location>
        <begin position="62"/>
        <end position="83"/>
    </location>
</feature>
<gene>
    <name evidence="2" type="ORF">FFL34_08490</name>
</gene>
<keyword evidence="1" id="KW-0812">Transmembrane</keyword>
<accession>A0A5S3QLQ8</accession>
<proteinExistence type="predicted"/>
<feature type="transmembrane region" description="Helical" evidence="1">
    <location>
        <begin position="29"/>
        <end position="50"/>
    </location>
</feature>
<reference evidence="2 3" key="1">
    <citation type="submission" date="2019-05" db="EMBL/GenBank/DDBJ databases">
        <title>Genomic analysis of Lentibacillus sp. NKC220-2.</title>
        <authorList>
            <person name="Oh Y.J."/>
        </authorList>
    </citation>
    <scope>NUCLEOTIDE SEQUENCE [LARGE SCALE GENOMIC DNA]</scope>
    <source>
        <strain evidence="2 3">NKC220-2</strain>
    </source>
</reference>